<proteinExistence type="predicted"/>
<keyword evidence="3" id="KW-1185">Reference proteome</keyword>
<sequence length="286" mass="31495">MPIFTLPGSSRALSYHLDEKPKGGSVVLLANSLCVPFTVWHRVRDVLNQNGFRTLRYDQPGHGQSSVPDDLSTTSFTSLAKDARDLLEGLNIQHLHAWIGVSMGAATGFYFVTQNPQVVKRFVACDTISCSAVNAGIDDPFAPRVESVRREGNVDKLIQGTLKRWLGKSFLEKNPEESSHLKELMSHISLDGFETCCHALRSESFDLRPLFSQVGASVEDALCIVGEKDANLPETMKTMSGEMEKGFNSAGRPRNVELVVIKDAGHVCFIDGFEQFCQTVLSFLNA</sequence>
<evidence type="ECO:0000313" key="3">
    <source>
        <dbReference type="Proteomes" id="UP000754883"/>
    </source>
</evidence>
<evidence type="ECO:0000259" key="1">
    <source>
        <dbReference type="Pfam" id="PF00561"/>
    </source>
</evidence>
<dbReference type="Proteomes" id="UP000754883">
    <property type="component" value="Unassembled WGS sequence"/>
</dbReference>
<accession>A0A9N9U176</accession>
<reference evidence="2" key="1">
    <citation type="submission" date="2021-10" db="EMBL/GenBank/DDBJ databases">
        <authorList>
            <person name="Piombo E."/>
        </authorList>
    </citation>
    <scope>NUCLEOTIDE SEQUENCE</scope>
</reference>
<gene>
    <name evidence="2" type="ORF">CBYS24578_00008868</name>
</gene>
<dbReference type="PANTHER" id="PTHR43194:SF2">
    <property type="entry name" value="PEROXISOMAL MEMBRANE PROTEIN LPX1"/>
    <property type="match status" value="1"/>
</dbReference>
<dbReference type="Gene3D" id="3.40.50.1820">
    <property type="entry name" value="alpha/beta hydrolase"/>
    <property type="match status" value="1"/>
</dbReference>
<organism evidence="2 3">
    <name type="scientific">Clonostachys byssicola</name>
    <dbReference type="NCBI Taxonomy" id="160290"/>
    <lineage>
        <taxon>Eukaryota</taxon>
        <taxon>Fungi</taxon>
        <taxon>Dikarya</taxon>
        <taxon>Ascomycota</taxon>
        <taxon>Pezizomycotina</taxon>
        <taxon>Sordariomycetes</taxon>
        <taxon>Hypocreomycetidae</taxon>
        <taxon>Hypocreales</taxon>
        <taxon>Bionectriaceae</taxon>
        <taxon>Clonostachys</taxon>
    </lineage>
</organism>
<protein>
    <recommendedName>
        <fullName evidence="1">AB hydrolase-1 domain-containing protein</fullName>
    </recommendedName>
</protein>
<dbReference type="SUPFAM" id="SSF53474">
    <property type="entry name" value="alpha/beta-Hydrolases"/>
    <property type="match status" value="1"/>
</dbReference>
<name>A0A9N9U176_9HYPO</name>
<dbReference type="AlphaFoldDB" id="A0A9N9U176"/>
<dbReference type="InterPro" id="IPR000073">
    <property type="entry name" value="AB_hydrolase_1"/>
</dbReference>
<dbReference type="InterPro" id="IPR029058">
    <property type="entry name" value="AB_hydrolase_fold"/>
</dbReference>
<evidence type="ECO:0000313" key="2">
    <source>
        <dbReference type="EMBL" id="CAG9977783.1"/>
    </source>
</evidence>
<dbReference type="EMBL" id="CABFNO020001298">
    <property type="protein sequence ID" value="CAG9977783.1"/>
    <property type="molecule type" value="Genomic_DNA"/>
</dbReference>
<dbReference type="OrthoDB" id="2851338at2759"/>
<comment type="caution">
    <text evidence="2">The sequence shown here is derived from an EMBL/GenBank/DDBJ whole genome shotgun (WGS) entry which is preliminary data.</text>
</comment>
<dbReference type="InterPro" id="IPR050228">
    <property type="entry name" value="Carboxylesterase_BioH"/>
</dbReference>
<dbReference type="Pfam" id="PF00561">
    <property type="entry name" value="Abhydrolase_1"/>
    <property type="match status" value="1"/>
</dbReference>
<feature type="domain" description="AB hydrolase-1" evidence="1">
    <location>
        <begin position="37"/>
        <end position="160"/>
    </location>
</feature>
<dbReference type="PANTHER" id="PTHR43194">
    <property type="entry name" value="HYDROLASE ALPHA/BETA FOLD FAMILY"/>
    <property type="match status" value="1"/>
</dbReference>